<comment type="catalytic activity">
    <reaction evidence="11">
        <text>N(6)-(pyridoxal phosphate)-L-lysyl-[4-amino-5-hydroxymethyl-2-methylpyrimidine phosphate synthase] + L-histidyl-[4-amino-5-hydroxymethyl-2-methylpyrimidine phosphate synthase] + 2 Fe(3+) + 4 H2O = L-lysyl-[4-amino-5-hydroxymethyl-2-methylpyrimidine phosphate synthase] + (2S)-2-amino-5-hydroxy-4-oxopentanoyl-[4-amino-5-hydroxymethyl-2-methylpyrimidine phosphate synthase] + 4-amino-2-methyl-5-(phosphooxymethyl)pyrimidine + 3-oxopropanoate + 2 Fe(2+) + 2 H(+)</text>
        <dbReference type="Rhea" id="RHEA:65756"/>
        <dbReference type="Rhea" id="RHEA-COMP:16892"/>
        <dbReference type="Rhea" id="RHEA-COMP:16893"/>
        <dbReference type="Rhea" id="RHEA-COMP:16894"/>
        <dbReference type="Rhea" id="RHEA-COMP:16895"/>
        <dbReference type="ChEBI" id="CHEBI:15377"/>
        <dbReference type="ChEBI" id="CHEBI:15378"/>
        <dbReference type="ChEBI" id="CHEBI:29033"/>
        <dbReference type="ChEBI" id="CHEBI:29034"/>
        <dbReference type="ChEBI" id="CHEBI:29969"/>
        <dbReference type="ChEBI" id="CHEBI:29979"/>
        <dbReference type="ChEBI" id="CHEBI:33190"/>
        <dbReference type="ChEBI" id="CHEBI:58354"/>
        <dbReference type="ChEBI" id="CHEBI:143915"/>
        <dbReference type="ChEBI" id="CHEBI:157692"/>
    </reaction>
    <physiologicalReaction direction="left-to-right" evidence="11">
        <dbReference type="Rhea" id="RHEA:65757"/>
    </physiologicalReaction>
</comment>
<accession>A0A9W7LAE5</accession>
<dbReference type="GO" id="GO:0009228">
    <property type="term" value="P:thiamine biosynthetic process"/>
    <property type="evidence" value="ECO:0007669"/>
    <property type="project" value="UniProtKB-KW"/>
</dbReference>
<feature type="signal peptide" evidence="12">
    <location>
        <begin position="1"/>
        <end position="22"/>
    </location>
</feature>
<evidence type="ECO:0000256" key="9">
    <source>
        <dbReference type="ARBA" id="ARBA00023004"/>
    </source>
</evidence>
<keyword evidence="9" id="KW-0408">Iron</keyword>
<comment type="pathway">
    <text evidence="2">Cofactor biosynthesis; thiamine diphosphate biosynthesis.</text>
</comment>
<evidence type="ECO:0000256" key="8">
    <source>
        <dbReference type="ARBA" id="ARBA00022977"/>
    </source>
</evidence>
<evidence type="ECO:0000313" key="15">
    <source>
        <dbReference type="Proteomes" id="UP001165065"/>
    </source>
</evidence>
<dbReference type="SUPFAM" id="SSF53850">
    <property type="entry name" value="Periplasmic binding protein-like II"/>
    <property type="match status" value="1"/>
</dbReference>
<dbReference type="PANTHER" id="PTHR31528">
    <property type="entry name" value="4-AMINO-5-HYDROXYMETHYL-2-METHYLPYRIMIDINE PHOSPHATE SYNTHASE THI11-RELATED"/>
    <property type="match status" value="1"/>
</dbReference>
<organism evidence="14 15">
    <name type="scientific">Triparma columacea</name>
    <dbReference type="NCBI Taxonomy" id="722753"/>
    <lineage>
        <taxon>Eukaryota</taxon>
        <taxon>Sar</taxon>
        <taxon>Stramenopiles</taxon>
        <taxon>Ochrophyta</taxon>
        <taxon>Bolidophyceae</taxon>
        <taxon>Parmales</taxon>
        <taxon>Triparmaceae</taxon>
        <taxon>Triparma</taxon>
    </lineage>
</organism>
<dbReference type="OrthoDB" id="434407at2759"/>
<keyword evidence="12" id="KW-0732">Signal</keyword>
<comment type="caution">
    <text evidence="14">The sequence shown here is derived from an EMBL/GenBank/DDBJ whole genome shotgun (WGS) entry which is preliminary data.</text>
</comment>
<comment type="similarity">
    <text evidence="3">Belongs to the NMT1/THI5 family.</text>
</comment>
<feature type="chain" id="PRO_5040765128" description="Thiamine pyrimidine synthase" evidence="12">
    <location>
        <begin position="23"/>
        <end position="348"/>
    </location>
</feature>
<evidence type="ECO:0000256" key="12">
    <source>
        <dbReference type="SAM" id="SignalP"/>
    </source>
</evidence>
<keyword evidence="6" id="KW-0479">Metal-binding</keyword>
<comment type="subunit">
    <text evidence="4">Homodimer.</text>
</comment>
<keyword evidence="7" id="KW-0663">Pyridoxal phosphate</keyword>
<keyword evidence="8" id="KW-0784">Thiamine biosynthesis</keyword>
<dbReference type="Gene3D" id="3.40.190.10">
    <property type="entry name" value="Periplasmic binding protein-like II"/>
    <property type="match status" value="2"/>
</dbReference>
<evidence type="ECO:0000256" key="6">
    <source>
        <dbReference type="ARBA" id="ARBA00022723"/>
    </source>
</evidence>
<evidence type="ECO:0000256" key="1">
    <source>
        <dbReference type="ARBA" id="ARBA00003469"/>
    </source>
</evidence>
<evidence type="ECO:0000256" key="3">
    <source>
        <dbReference type="ARBA" id="ARBA00009406"/>
    </source>
</evidence>
<dbReference type="Pfam" id="PF09084">
    <property type="entry name" value="NMT1"/>
    <property type="match status" value="1"/>
</dbReference>
<name>A0A9W7LAE5_9STRA</name>
<sequence length="348" mass="38929">MYRFNELTCLLLFPLFISITSSKEEVFKLKLGLEWFLNPDHMPIVVAIEEGYFEDFGLDVEVIEPTDHWDADKEILAGTLDVATTEPLHLAQDAAKGKSVLGFSRFFHTDGGVMFLESSGITRPKDMCGKTIQYPGSPGPGGPAIVQTMVEADGGVCDVESYGKFNNGFYHTDALKDGNADVATLMFYNFEMIEAEQKGLRANYFSLKDWGVPDFCQLVLFTTPERYSELKPHLRNLVLAMRKATSFIHRNPKLAMRDYAAYTKRVSPPPARNLLSFLNPFAWARNLKAKKAELATMKATLPAFPNDNTLSGDFNDKLMSWLVQSGQVGEAEAKLTQPSKYYTNEIAT</sequence>
<dbReference type="GO" id="GO:0046872">
    <property type="term" value="F:metal ion binding"/>
    <property type="evidence" value="ECO:0007669"/>
    <property type="project" value="UniProtKB-KW"/>
</dbReference>
<evidence type="ECO:0000256" key="2">
    <source>
        <dbReference type="ARBA" id="ARBA00004948"/>
    </source>
</evidence>
<evidence type="ECO:0000256" key="10">
    <source>
        <dbReference type="ARBA" id="ARBA00033171"/>
    </source>
</evidence>
<evidence type="ECO:0000256" key="7">
    <source>
        <dbReference type="ARBA" id="ARBA00022898"/>
    </source>
</evidence>
<dbReference type="PANTHER" id="PTHR31528:SF1">
    <property type="entry name" value="4-AMINO-5-HYDROXYMETHYL-2-METHYLPYRIMIDINE PHOSPHATE SYNTHASE THI11-RELATED"/>
    <property type="match status" value="1"/>
</dbReference>
<dbReference type="AlphaFoldDB" id="A0A9W7LAE5"/>
<keyword evidence="15" id="KW-1185">Reference proteome</keyword>
<dbReference type="EMBL" id="BRYA01000154">
    <property type="protein sequence ID" value="GMI41620.1"/>
    <property type="molecule type" value="Genomic_DNA"/>
</dbReference>
<feature type="domain" description="SsuA/THI5-like" evidence="13">
    <location>
        <begin position="38"/>
        <end position="253"/>
    </location>
</feature>
<evidence type="ECO:0000256" key="5">
    <source>
        <dbReference type="ARBA" id="ARBA00022679"/>
    </source>
</evidence>
<evidence type="ECO:0000259" key="13">
    <source>
        <dbReference type="Pfam" id="PF09084"/>
    </source>
</evidence>
<evidence type="ECO:0000256" key="4">
    <source>
        <dbReference type="ARBA" id="ARBA00011738"/>
    </source>
</evidence>
<dbReference type="InterPro" id="IPR027939">
    <property type="entry name" value="NMT1/THI5"/>
</dbReference>
<dbReference type="InterPro" id="IPR015168">
    <property type="entry name" value="SsuA/THI5"/>
</dbReference>
<comment type="function">
    <text evidence="1">Responsible for the formation of the pyrimidine heterocycle in the thiamine biosynthesis pathway. Catalyzes the formation of hydroxymethylpyrimidine phosphate (HMP-P) from histidine and pyridoxal phosphate (PLP). The protein uses PLP and the active site histidine to form HMP-P, generating an inactive enzyme. The enzyme can only undergo a single turnover, which suggests it is a suicide enzyme.</text>
</comment>
<evidence type="ECO:0000313" key="14">
    <source>
        <dbReference type="EMBL" id="GMI41620.1"/>
    </source>
</evidence>
<reference evidence="15" key="1">
    <citation type="journal article" date="2023" name="Commun. Biol.">
        <title>Genome analysis of Parmales, the sister group of diatoms, reveals the evolutionary specialization of diatoms from phago-mixotrophs to photoautotrophs.</title>
        <authorList>
            <person name="Ban H."/>
            <person name="Sato S."/>
            <person name="Yoshikawa S."/>
            <person name="Yamada K."/>
            <person name="Nakamura Y."/>
            <person name="Ichinomiya M."/>
            <person name="Sato N."/>
            <person name="Blanc-Mathieu R."/>
            <person name="Endo H."/>
            <person name="Kuwata A."/>
            <person name="Ogata H."/>
        </authorList>
    </citation>
    <scope>NUCLEOTIDE SEQUENCE [LARGE SCALE GENOMIC DNA]</scope>
</reference>
<keyword evidence="5" id="KW-0808">Transferase</keyword>
<dbReference type="GO" id="GO:0016740">
    <property type="term" value="F:transferase activity"/>
    <property type="evidence" value="ECO:0007669"/>
    <property type="project" value="UniProtKB-KW"/>
</dbReference>
<protein>
    <recommendedName>
        <fullName evidence="10">Thiamine pyrimidine synthase</fullName>
    </recommendedName>
</protein>
<proteinExistence type="inferred from homology"/>
<evidence type="ECO:0000256" key="11">
    <source>
        <dbReference type="ARBA" id="ARBA00048179"/>
    </source>
</evidence>
<gene>
    <name evidence="14" type="ORF">TrCOL_g11901</name>
</gene>
<dbReference type="Proteomes" id="UP001165065">
    <property type="component" value="Unassembled WGS sequence"/>
</dbReference>